<dbReference type="InterPro" id="IPR029033">
    <property type="entry name" value="His_PPase_superfam"/>
</dbReference>
<dbReference type="GO" id="GO:0016791">
    <property type="term" value="F:phosphatase activity"/>
    <property type="evidence" value="ECO:0007669"/>
    <property type="project" value="TreeGrafter"/>
</dbReference>
<dbReference type="InterPro" id="IPR013078">
    <property type="entry name" value="His_Pase_superF_clade-1"/>
</dbReference>
<accession>A0A423PYQ0</accession>
<sequence>MAEFNMPTTQVDILRHAECEGGSIFRGSTDVALSDDGWARLKRVTGALSGWDRIVTSPLTRCRSFADWLGHERDLPVTVDARFREMNFGDWEGRPIQEIWDNHFEAARAWYTDPGNHAPPNAEALTDIRARVGAAWENLVSAYTGQHVLLVCHGGVIRNLISHVLDLPLGATNRFGMPYGCRARIDVTHAPDGPSEHRMARLMGYNLDNAV</sequence>
<evidence type="ECO:0000256" key="1">
    <source>
        <dbReference type="PIRSR" id="PIRSR613078-3"/>
    </source>
</evidence>
<dbReference type="RefSeq" id="WP_123657436.1">
    <property type="nucleotide sequence ID" value="NZ_AYKG01000010.1"/>
</dbReference>
<reference evidence="2 3" key="1">
    <citation type="submission" date="2013-10" db="EMBL/GenBank/DDBJ databases">
        <title>Salinisphaera japonica YTM-1 Genome Sequencing.</title>
        <authorList>
            <person name="Lai Q."/>
            <person name="Li C."/>
            <person name="Shao Z."/>
        </authorList>
    </citation>
    <scope>NUCLEOTIDE SEQUENCE [LARGE SCALE GENOMIC DNA]</scope>
    <source>
        <strain evidence="2 3">YTM-1</strain>
    </source>
</reference>
<dbReference type="SMART" id="SM00855">
    <property type="entry name" value="PGAM"/>
    <property type="match status" value="1"/>
</dbReference>
<feature type="site" description="Transition state stabilizer" evidence="1">
    <location>
        <position position="153"/>
    </location>
</feature>
<organism evidence="2 3">
    <name type="scientific">Salinisphaera japonica YTM-1</name>
    <dbReference type="NCBI Taxonomy" id="1209778"/>
    <lineage>
        <taxon>Bacteria</taxon>
        <taxon>Pseudomonadati</taxon>
        <taxon>Pseudomonadota</taxon>
        <taxon>Gammaproteobacteria</taxon>
        <taxon>Salinisphaerales</taxon>
        <taxon>Salinisphaeraceae</taxon>
        <taxon>Salinisphaera</taxon>
    </lineage>
</organism>
<dbReference type="InterPro" id="IPR050275">
    <property type="entry name" value="PGM_Phosphatase"/>
</dbReference>
<protein>
    <submittedName>
        <fullName evidence="2">Phosphoglycerate mutase</fullName>
    </submittedName>
</protein>
<dbReference type="InParanoid" id="A0A423PYQ0"/>
<dbReference type="PANTHER" id="PTHR48100">
    <property type="entry name" value="BROAD-SPECIFICITY PHOSPHATASE YOR283W-RELATED"/>
    <property type="match status" value="1"/>
</dbReference>
<evidence type="ECO:0000313" key="3">
    <source>
        <dbReference type="Proteomes" id="UP000285310"/>
    </source>
</evidence>
<dbReference type="SUPFAM" id="SSF53254">
    <property type="entry name" value="Phosphoglycerate mutase-like"/>
    <property type="match status" value="1"/>
</dbReference>
<dbReference type="FunCoup" id="A0A423PYQ0">
    <property type="interactions" value="439"/>
</dbReference>
<dbReference type="CDD" id="cd07067">
    <property type="entry name" value="HP_PGM_like"/>
    <property type="match status" value="1"/>
</dbReference>
<keyword evidence="3" id="KW-1185">Reference proteome</keyword>
<proteinExistence type="predicted"/>
<gene>
    <name evidence="2" type="ORF">SAJA_04450</name>
</gene>
<dbReference type="OrthoDB" id="9783269at2"/>
<dbReference type="Pfam" id="PF00300">
    <property type="entry name" value="His_Phos_1"/>
    <property type="match status" value="1"/>
</dbReference>
<name>A0A423PYQ0_9GAMM</name>
<comment type="caution">
    <text evidence="2">The sequence shown here is derived from an EMBL/GenBank/DDBJ whole genome shotgun (WGS) entry which is preliminary data.</text>
</comment>
<dbReference type="Gene3D" id="3.40.50.1240">
    <property type="entry name" value="Phosphoglycerate mutase-like"/>
    <property type="match status" value="1"/>
</dbReference>
<dbReference type="PANTHER" id="PTHR48100:SF1">
    <property type="entry name" value="HISTIDINE PHOSPHATASE FAMILY PROTEIN-RELATED"/>
    <property type="match status" value="1"/>
</dbReference>
<dbReference type="Proteomes" id="UP000285310">
    <property type="component" value="Unassembled WGS sequence"/>
</dbReference>
<dbReference type="GO" id="GO:0005737">
    <property type="term" value="C:cytoplasm"/>
    <property type="evidence" value="ECO:0007669"/>
    <property type="project" value="TreeGrafter"/>
</dbReference>
<evidence type="ECO:0000313" key="2">
    <source>
        <dbReference type="EMBL" id="ROO30747.1"/>
    </source>
</evidence>
<dbReference type="EMBL" id="AYKG01000010">
    <property type="protein sequence ID" value="ROO30747.1"/>
    <property type="molecule type" value="Genomic_DNA"/>
</dbReference>
<dbReference type="AlphaFoldDB" id="A0A423PYQ0"/>